<evidence type="ECO:0000256" key="1">
    <source>
        <dbReference type="ARBA" id="ARBA00001913"/>
    </source>
</evidence>
<dbReference type="InterPro" id="IPR005887">
    <property type="entry name" value="GH92_a_mannosidase_put"/>
</dbReference>
<dbReference type="Proteomes" id="UP000430202">
    <property type="component" value="Unassembled WGS sequence"/>
</dbReference>
<name>A0A653UI61_9FLAO</name>
<comment type="subunit">
    <text evidence="2">Monomer.</text>
</comment>
<dbReference type="PANTHER" id="PTHR12143">
    <property type="entry name" value="PEPTIDE N-GLYCANASE PNGASE -RELATED"/>
    <property type="match status" value="1"/>
</dbReference>
<dbReference type="Gene3D" id="1.20.1050.60">
    <property type="entry name" value="alpha-1,2-mannosidase"/>
    <property type="match status" value="1"/>
</dbReference>
<evidence type="ECO:0000256" key="2">
    <source>
        <dbReference type="ARBA" id="ARBA00011245"/>
    </source>
</evidence>
<dbReference type="InterPro" id="IPR014718">
    <property type="entry name" value="GH-type_carb-bd"/>
</dbReference>
<reference evidence="6 7" key="1">
    <citation type="submission" date="2019-10" db="EMBL/GenBank/DDBJ databases">
        <authorList>
            <person name="Karimi E."/>
        </authorList>
    </citation>
    <scope>NUCLEOTIDE SEQUENCE [LARGE SCALE GENOMIC DNA]</scope>
    <source>
        <strain evidence="6">Maribacter sp. 151</strain>
    </source>
</reference>
<dbReference type="SUPFAM" id="SSF48208">
    <property type="entry name" value="Six-hairpin glycosidases"/>
    <property type="match status" value="1"/>
</dbReference>
<gene>
    <name evidence="6" type="ORF">MARI151_50025</name>
</gene>
<dbReference type="GO" id="GO:0000224">
    <property type="term" value="F:peptide-N4-(N-acetyl-beta-glucosaminyl)asparagine amidase activity"/>
    <property type="evidence" value="ECO:0007669"/>
    <property type="project" value="TreeGrafter"/>
</dbReference>
<dbReference type="PANTHER" id="PTHR12143:SF39">
    <property type="entry name" value="SECRETED PROTEIN"/>
    <property type="match status" value="1"/>
</dbReference>
<dbReference type="InterPro" id="IPR008928">
    <property type="entry name" value="6-hairpin_glycosidase_sf"/>
</dbReference>
<dbReference type="EMBL" id="CABWLR010000005">
    <property type="protein sequence ID" value="VXB89072.1"/>
    <property type="molecule type" value="Genomic_DNA"/>
</dbReference>
<dbReference type="GO" id="GO:0005975">
    <property type="term" value="P:carbohydrate metabolic process"/>
    <property type="evidence" value="ECO:0007669"/>
    <property type="project" value="InterPro"/>
</dbReference>
<dbReference type="InterPro" id="IPR012939">
    <property type="entry name" value="Glyco_hydro_92"/>
</dbReference>
<sequence length="773" mass="86799">MTFANILKNNVVLLSISILLIGACKEQRKESTKVSAQKIDYTKKVYPLLDSENSRWFYFSSASRPFGMVNLSPDTQIGGAWGSGYRYKTDTIKGFSHIHAWQMSGISVMPVTTNKDSKSAIFKNFYSKFNHDNEIVAPGYHQVRLDRYEIDAQLTSTTRVGLHHYKYPNNSEEKAILFNLNTLLGPSSNTDGVLEQNSENELSGSVIMAPTHRRPKPITVYFKVKLDTKISSLEKDDETGNFLIILDDKQKDVLMKVGISYTSVANAELNITKELPHWQFDNVKGEAKEQWNGLLGRIDVKGGSENDQRRFYTDLWHALQGRRIINDVNGAYPDNTGDSFRVGQLPLNTDGKPMFNHFNSDSFWGAQWTLNTLWGLVYPEIMHDFSNSLMQYYKDGGLIPRGPSGGNYTYVMTGASATPFLVTAIQKGVIVDELESIYQALKKNHLAGGIMEKAGYEHTTNFGGGFKYYMRQGYVPYPIPEGKFGGHQDGASLTMEYAYQDWTLAQLAKKIGHEDDYNYFLKRSANYKNVFDTEIGWMRPKNVDGVWKADYDPYHLEDGFIESNGAQSTWFVPHDLNGLAKLMGGKDIAVQKLNEQFKTAEDLGYTAGTSHALELHPEYSRIPINFGNQPSIQTAFVFHQLGRPDLTQYWSRKVVKKVFGGLSPSTGYNGDEDQGLMGSLAVLMKIGLFQMNGGTEANPEYQIGSPIFNEINIQLNPEYYPGGTFIIKADNNNDENVFVSKGEFNGNLLKGSSIKHDDVVKGGELVLKMTNKK</sequence>
<protein>
    <submittedName>
        <fullName evidence="6">Putative Alpha-1,2-mannosidase</fullName>
    </submittedName>
</protein>
<dbReference type="RefSeq" id="WP_159303311.1">
    <property type="nucleotide sequence ID" value="NZ_LR733271.1"/>
</dbReference>
<dbReference type="Pfam" id="PF17678">
    <property type="entry name" value="Glyco_hydro_92N"/>
    <property type="match status" value="1"/>
</dbReference>
<dbReference type="InterPro" id="IPR050883">
    <property type="entry name" value="PNGase"/>
</dbReference>
<dbReference type="GO" id="GO:0005829">
    <property type="term" value="C:cytosol"/>
    <property type="evidence" value="ECO:0007669"/>
    <property type="project" value="TreeGrafter"/>
</dbReference>
<evidence type="ECO:0000313" key="7">
    <source>
        <dbReference type="Proteomes" id="UP000430202"/>
    </source>
</evidence>
<dbReference type="GO" id="GO:0006516">
    <property type="term" value="P:glycoprotein catabolic process"/>
    <property type="evidence" value="ECO:0007669"/>
    <property type="project" value="TreeGrafter"/>
</dbReference>
<proteinExistence type="predicted"/>
<dbReference type="Pfam" id="PF07971">
    <property type="entry name" value="Glyco_hydro_92"/>
    <property type="match status" value="1"/>
</dbReference>
<evidence type="ECO:0000259" key="5">
    <source>
        <dbReference type="Pfam" id="PF17678"/>
    </source>
</evidence>
<dbReference type="AlphaFoldDB" id="A0A653UI61"/>
<accession>A0A653UI61</accession>
<dbReference type="Gene3D" id="1.20.1610.10">
    <property type="entry name" value="alpha-1,2-mannosidases domains"/>
    <property type="match status" value="1"/>
</dbReference>
<dbReference type="NCBIfam" id="TIGR01180">
    <property type="entry name" value="aman2_put"/>
    <property type="match status" value="1"/>
</dbReference>
<evidence type="ECO:0000256" key="3">
    <source>
        <dbReference type="ARBA" id="ARBA00022837"/>
    </source>
</evidence>
<keyword evidence="7" id="KW-1185">Reference proteome</keyword>
<keyword evidence="3" id="KW-0106">Calcium</keyword>
<dbReference type="Gene3D" id="3.30.2080.10">
    <property type="entry name" value="GH92 mannosidase domain"/>
    <property type="match status" value="1"/>
</dbReference>
<feature type="domain" description="Glycosyl hydrolase family 92 N-terminal" evidence="5">
    <location>
        <begin position="45"/>
        <end position="234"/>
    </location>
</feature>
<dbReference type="Gene3D" id="2.70.98.10">
    <property type="match status" value="1"/>
</dbReference>
<evidence type="ECO:0000313" key="6">
    <source>
        <dbReference type="EMBL" id="VXB89072.1"/>
    </source>
</evidence>
<evidence type="ECO:0000259" key="4">
    <source>
        <dbReference type="Pfam" id="PF07971"/>
    </source>
</evidence>
<comment type="cofactor">
    <cofactor evidence="1">
        <name>Ca(2+)</name>
        <dbReference type="ChEBI" id="CHEBI:29108"/>
    </cofactor>
</comment>
<organism evidence="6 7">
    <name type="scientific">Maribacter litoralis</name>
    <dbReference type="NCBI Taxonomy" id="2059726"/>
    <lineage>
        <taxon>Bacteria</taxon>
        <taxon>Pseudomonadati</taxon>
        <taxon>Bacteroidota</taxon>
        <taxon>Flavobacteriia</taxon>
        <taxon>Flavobacteriales</taxon>
        <taxon>Flavobacteriaceae</taxon>
        <taxon>Maribacter</taxon>
    </lineage>
</organism>
<feature type="domain" description="Glycosyl hydrolase family 92" evidence="4">
    <location>
        <begin position="266"/>
        <end position="770"/>
    </location>
</feature>
<dbReference type="GO" id="GO:0030246">
    <property type="term" value="F:carbohydrate binding"/>
    <property type="evidence" value="ECO:0007669"/>
    <property type="project" value="InterPro"/>
</dbReference>
<dbReference type="InterPro" id="IPR041371">
    <property type="entry name" value="GH92_N"/>
</dbReference>